<evidence type="ECO:0000313" key="1">
    <source>
        <dbReference type="EMBL" id="GMF00501.1"/>
    </source>
</evidence>
<accession>A0ACB5U569</accession>
<dbReference type="Proteomes" id="UP001165064">
    <property type="component" value="Unassembled WGS sequence"/>
</dbReference>
<proteinExistence type="predicted"/>
<gene>
    <name evidence="1" type="ORF">Amon02_001101900</name>
</gene>
<sequence length="222" mass="25009">MSHKSLYVNRAIEFYLKAIELSNDTNGNDTDVDRFCALWLENSSTTIDRSLMSNIPTYNFIPWVNQLTSRLSDDKSDFQSVLKDLVVNIAIQHPFHIGYHLTSLSAEGLGSEDAAALSRKTAAHSVWNKLLMYQNKCNVVNISDVFSKIAELTNESISIANTKFKSTKPSIMRISHGWWVSELPNYNIPSPVETIKVQRVSRYDLNILPTITAVEKTISLAI</sequence>
<dbReference type="EMBL" id="BSXS01011439">
    <property type="protein sequence ID" value="GMF00501.1"/>
    <property type="molecule type" value="Genomic_DNA"/>
</dbReference>
<reference evidence="1" key="1">
    <citation type="submission" date="2023-04" db="EMBL/GenBank/DDBJ databases">
        <title>Ambrosiozyma monospora NBRC 10751.</title>
        <authorList>
            <person name="Ichikawa N."/>
            <person name="Sato H."/>
            <person name="Tonouchi N."/>
        </authorList>
    </citation>
    <scope>NUCLEOTIDE SEQUENCE</scope>
    <source>
        <strain evidence="1">NBRC 10751</strain>
    </source>
</reference>
<comment type="caution">
    <text evidence="1">The sequence shown here is derived from an EMBL/GenBank/DDBJ whole genome shotgun (WGS) entry which is preliminary data.</text>
</comment>
<evidence type="ECO:0000313" key="2">
    <source>
        <dbReference type="Proteomes" id="UP001165064"/>
    </source>
</evidence>
<keyword evidence="2" id="KW-1185">Reference proteome</keyword>
<protein>
    <submittedName>
        <fullName evidence="1">Unnamed protein product</fullName>
    </submittedName>
</protein>
<name>A0ACB5U569_AMBMO</name>
<organism evidence="1 2">
    <name type="scientific">Ambrosiozyma monospora</name>
    <name type="common">Yeast</name>
    <name type="synonym">Endomycopsis monosporus</name>
    <dbReference type="NCBI Taxonomy" id="43982"/>
    <lineage>
        <taxon>Eukaryota</taxon>
        <taxon>Fungi</taxon>
        <taxon>Dikarya</taxon>
        <taxon>Ascomycota</taxon>
        <taxon>Saccharomycotina</taxon>
        <taxon>Pichiomycetes</taxon>
        <taxon>Pichiales</taxon>
        <taxon>Pichiaceae</taxon>
        <taxon>Ambrosiozyma</taxon>
    </lineage>
</organism>